<feature type="region of interest" description="Disordered" evidence="1">
    <location>
        <begin position="154"/>
        <end position="201"/>
    </location>
</feature>
<keyword evidence="4" id="KW-1185">Reference proteome</keyword>
<feature type="region of interest" description="Disordered" evidence="1">
    <location>
        <begin position="313"/>
        <end position="332"/>
    </location>
</feature>
<evidence type="ECO:0000313" key="3">
    <source>
        <dbReference type="EMBL" id="KAF5341848.1"/>
    </source>
</evidence>
<sequence>MPHSTSKPTVISLHIVKDAALAALSSAVQLAIDLLFLVTLTALFITLPVLFSPMSIEGSESHDHDTPIREFQPLVEEASMEWGEASAGATRQLLPESPPLVAHPSSPPAFNLLGHIREERDDVEPAGGSKGDGEEMEKDDVDYLELPRLLCISRNPREPEQLSTGLEDEGDNVRDEGRGEGALEEQGSATDGEYALGGQGSATDGQVAFEEEGWATNGEDIVRELGSSKDSEGALVEHDQNDMEQGRLTLLSWSQEKRAVCEVEDSHQDGEGSGCAPHHSNTSDSGGEACTFVVKQHGWEIEIDSLMDYELQASRSSDGKAGYELSDEVEMQ</sequence>
<dbReference type="Proteomes" id="UP000541558">
    <property type="component" value="Unassembled WGS sequence"/>
</dbReference>
<organism evidence="3 4">
    <name type="scientific">Ephemerocybe angulata</name>
    <dbReference type="NCBI Taxonomy" id="980116"/>
    <lineage>
        <taxon>Eukaryota</taxon>
        <taxon>Fungi</taxon>
        <taxon>Dikarya</taxon>
        <taxon>Basidiomycota</taxon>
        <taxon>Agaricomycotina</taxon>
        <taxon>Agaricomycetes</taxon>
        <taxon>Agaricomycetidae</taxon>
        <taxon>Agaricales</taxon>
        <taxon>Agaricineae</taxon>
        <taxon>Psathyrellaceae</taxon>
        <taxon>Ephemerocybe</taxon>
    </lineage>
</organism>
<feature type="region of interest" description="Disordered" evidence="1">
    <location>
        <begin position="116"/>
        <end position="138"/>
    </location>
</feature>
<keyword evidence="2" id="KW-0812">Transmembrane</keyword>
<evidence type="ECO:0000256" key="1">
    <source>
        <dbReference type="SAM" id="MobiDB-lite"/>
    </source>
</evidence>
<evidence type="ECO:0000313" key="4">
    <source>
        <dbReference type="Proteomes" id="UP000541558"/>
    </source>
</evidence>
<proteinExistence type="predicted"/>
<keyword evidence="2" id="KW-0472">Membrane</keyword>
<feature type="transmembrane region" description="Helical" evidence="2">
    <location>
        <begin position="30"/>
        <end position="51"/>
    </location>
</feature>
<evidence type="ECO:0000256" key="2">
    <source>
        <dbReference type="SAM" id="Phobius"/>
    </source>
</evidence>
<feature type="region of interest" description="Disordered" evidence="1">
    <location>
        <begin position="263"/>
        <end position="287"/>
    </location>
</feature>
<feature type="compositionally biased region" description="Basic and acidic residues" evidence="1">
    <location>
        <begin position="171"/>
        <end position="181"/>
    </location>
</feature>
<name>A0A8H5FMG7_9AGAR</name>
<dbReference type="EMBL" id="JAACJK010000001">
    <property type="protein sequence ID" value="KAF5341848.1"/>
    <property type="molecule type" value="Genomic_DNA"/>
</dbReference>
<protein>
    <submittedName>
        <fullName evidence="3">Uncharacterized protein</fullName>
    </submittedName>
</protein>
<keyword evidence="2" id="KW-1133">Transmembrane helix</keyword>
<reference evidence="3 4" key="1">
    <citation type="journal article" date="2020" name="ISME J.">
        <title>Uncovering the hidden diversity of litter-decomposition mechanisms in mushroom-forming fungi.</title>
        <authorList>
            <person name="Floudas D."/>
            <person name="Bentzer J."/>
            <person name="Ahren D."/>
            <person name="Johansson T."/>
            <person name="Persson P."/>
            <person name="Tunlid A."/>
        </authorList>
    </citation>
    <scope>NUCLEOTIDE SEQUENCE [LARGE SCALE GENOMIC DNA]</scope>
    <source>
        <strain evidence="3 4">CBS 175.51</strain>
    </source>
</reference>
<comment type="caution">
    <text evidence="3">The sequence shown here is derived from an EMBL/GenBank/DDBJ whole genome shotgun (WGS) entry which is preliminary data.</text>
</comment>
<dbReference type="AlphaFoldDB" id="A0A8H5FMG7"/>
<gene>
    <name evidence="3" type="ORF">D9611_001723</name>
</gene>
<accession>A0A8H5FMG7</accession>